<dbReference type="Proteomes" id="UP001443914">
    <property type="component" value="Unassembled WGS sequence"/>
</dbReference>
<keyword evidence="4" id="KW-1185">Reference proteome</keyword>
<comment type="caution">
    <text evidence="3">The sequence shown here is derived from an EMBL/GenBank/DDBJ whole genome shotgun (WGS) entry which is preliminary data.</text>
</comment>
<reference evidence="3" key="1">
    <citation type="submission" date="2024-03" db="EMBL/GenBank/DDBJ databases">
        <title>WGS assembly of Saponaria officinalis var. Norfolk2.</title>
        <authorList>
            <person name="Jenkins J."/>
            <person name="Shu S."/>
            <person name="Grimwood J."/>
            <person name="Barry K."/>
            <person name="Goodstein D."/>
            <person name="Schmutz J."/>
            <person name="Leebens-Mack J."/>
            <person name="Osbourn A."/>
        </authorList>
    </citation>
    <scope>NUCLEOTIDE SEQUENCE [LARGE SCALE GENOMIC DNA]</scope>
    <source>
        <strain evidence="3">JIC</strain>
    </source>
</reference>
<dbReference type="PANTHER" id="PTHR31589:SF223">
    <property type="entry name" value="PROTEIN, PUTATIVE (DUF239)-RELATED"/>
    <property type="match status" value="1"/>
</dbReference>
<feature type="signal peptide" evidence="1">
    <location>
        <begin position="1"/>
        <end position="22"/>
    </location>
</feature>
<dbReference type="InterPro" id="IPR053168">
    <property type="entry name" value="Glutamic_endopeptidase"/>
</dbReference>
<dbReference type="PANTHER" id="PTHR31589">
    <property type="entry name" value="PROTEIN, PUTATIVE (DUF239)-RELATED-RELATED"/>
    <property type="match status" value="1"/>
</dbReference>
<gene>
    <name evidence="3" type="ORF">RND81_09G258200</name>
</gene>
<dbReference type="InterPro" id="IPR004314">
    <property type="entry name" value="Neprosin"/>
</dbReference>
<feature type="chain" id="PRO_5043587179" description="Neprosin PEP catalytic domain-containing protein" evidence="1">
    <location>
        <begin position="23"/>
        <end position="348"/>
    </location>
</feature>
<feature type="domain" description="Neprosin PEP catalytic" evidence="2">
    <location>
        <begin position="101"/>
        <end position="348"/>
    </location>
</feature>
<keyword evidence="1" id="KW-0732">Signal</keyword>
<evidence type="ECO:0000313" key="4">
    <source>
        <dbReference type="Proteomes" id="UP001443914"/>
    </source>
</evidence>
<proteinExistence type="predicted"/>
<dbReference type="AlphaFoldDB" id="A0AAW1IR64"/>
<organism evidence="3 4">
    <name type="scientific">Saponaria officinalis</name>
    <name type="common">Common soapwort</name>
    <name type="synonym">Lychnis saponaria</name>
    <dbReference type="NCBI Taxonomy" id="3572"/>
    <lineage>
        <taxon>Eukaryota</taxon>
        <taxon>Viridiplantae</taxon>
        <taxon>Streptophyta</taxon>
        <taxon>Embryophyta</taxon>
        <taxon>Tracheophyta</taxon>
        <taxon>Spermatophyta</taxon>
        <taxon>Magnoliopsida</taxon>
        <taxon>eudicotyledons</taxon>
        <taxon>Gunneridae</taxon>
        <taxon>Pentapetalae</taxon>
        <taxon>Caryophyllales</taxon>
        <taxon>Caryophyllaceae</taxon>
        <taxon>Caryophylleae</taxon>
        <taxon>Saponaria</taxon>
    </lineage>
</organism>
<accession>A0AAW1IR64</accession>
<sequence>MTYFITLSLFTIFLLAFGGVQGRTLAHRPGFAHTSHGGRTYDCVEFYEQPAFSHPSLKHLVPKERQNSTVSKKVKFNEKDGCPSVTVPIASSTGEPIPNLVPAQVHCSAVVRTKLDGSNRQFFGTNAMESLNKPNVTGHQRSASRFKLSVGSESIVAGWVVYPDYFKDNEAHLYVSYANSGSQCFNYDCPGFVQVSSHTHLGTKPDRYSEIGKAQFGWNISIELDRSNGNWHLYLISGPFGKEDIGYWPGNLFQQLKNGAAQVEWGGEINDPAAANPAPEMGSGIRAEEDEYDAAFFLRITVIDEHSNYVEPQGTEEFNDCHDLYFVRDKGYQGSYKGRIIYYGGRQT</sequence>
<evidence type="ECO:0000259" key="2">
    <source>
        <dbReference type="PROSITE" id="PS52045"/>
    </source>
</evidence>
<dbReference type="PROSITE" id="PS52045">
    <property type="entry name" value="NEPROSIN_PEP_CD"/>
    <property type="match status" value="1"/>
</dbReference>
<name>A0AAW1IR64_SAPOF</name>
<protein>
    <recommendedName>
        <fullName evidence="2">Neprosin PEP catalytic domain-containing protein</fullName>
    </recommendedName>
</protein>
<evidence type="ECO:0000313" key="3">
    <source>
        <dbReference type="EMBL" id="KAK9692350.1"/>
    </source>
</evidence>
<dbReference type="Pfam" id="PF03080">
    <property type="entry name" value="Neprosin"/>
    <property type="match status" value="1"/>
</dbReference>
<dbReference type="EMBL" id="JBDFQZ010000009">
    <property type="protein sequence ID" value="KAK9692350.1"/>
    <property type="molecule type" value="Genomic_DNA"/>
</dbReference>
<evidence type="ECO:0000256" key="1">
    <source>
        <dbReference type="SAM" id="SignalP"/>
    </source>
</evidence>